<feature type="transmembrane region" description="Helical" evidence="1">
    <location>
        <begin position="27"/>
        <end position="58"/>
    </location>
</feature>
<evidence type="ECO:0000313" key="3">
    <source>
        <dbReference type="Proteomes" id="UP000244077"/>
    </source>
</evidence>
<protein>
    <submittedName>
        <fullName evidence="2">Uncharacterized membrane protein YhaH (DUF805 family)</fullName>
    </submittedName>
</protein>
<accession>A0A2T5HPI0</accession>
<keyword evidence="1" id="KW-1133">Transmembrane helix</keyword>
<dbReference type="AlphaFoldDB" id="A0A2T5HPI0"/>
<feature type="transmembrane region" description="Helical" evidence="1">
    <location>
        <begin position="79"/>
        <end position="100"/>
    </location>
</feature>
<keyword evidence="1" id="KW-0812">Transmembrane</keyword>
<comment type="caution">
    <text evidence="2">The sequence shown here is derived from an EMBL/GenBank/DDBJ whole genome shotgun (WGS) entry which is preliminary data.</text>
</comment>
<dbReference type="PANTHER" id="PTHR34980:SF2">
    <property type="entry name" value="INNER MEMBRANE PROTEIN YHAH-RELATED"/>
    <property type="match status" value="1"/>
</dbReference>
<dbReference type="EMBL" id="QAOH01000005">
    <property type="protein sequence ID" value="PTQ73482.1"/>
    <property type="molecule type" value="Genomic_DNA"/>
</dbReference>
<evidence type="ECO:0000313" key="2">
    <source>
        <dbReference type="EMBL" id="PTQ73482.1"/>
    </source>
</evidence>
<name>A0A2T5HPI0_9RHOB</name>
<reference evidence="2 3" key="1">
    <citation type="submission" date="2018-04" db="EMBL/GenBank/DDBJ databases">
        <title>Genomic Encyclopedia of Archaeal and Bacterial Type Strains, Phase II (KMG-II): from individual species to whole genera.</title>
        <authorList>
            <person name="Goeker M."/>
        </authorList>
    </citation>
    <scope>NUCLEOTIDE SEQUENCE [LARGE SCALE GENOMIC DNA]</scope>
    <source>
        <strain evidence="2 3">DSM 100434</strain>
    </source>
</reference>
<dbReference type="Pfam" id="PF05656">
    <property type="entry name" value="DUF805"/>
    <property type="match status" value="1"/>
</dbReference>
<organism evidence="2 3">
    <name type="scientific">Celeribacter persicus</name>
    <dbReference type="NCBI Taxonomy" id="1651082"/>
    <lineage>
        <taxon>Bacteria</taxon>
        <taxon>Pseudomonadati</taxon>
        <taxon>Pseudomonadota</taxon>
        <taxon>Alphaproteobacteria</taxon>
        <taxon>Rhodobacterales</taxon>
        <taxon>Roseobacteraceae</taxon>
        <taxon>Celeribacter</taxon>
    </lineage>
</organism>
<dbReference type="PANTHER" id="PTHR34980">
    <property type="entry name" value="INNER MEMBRANE PROTEIN-RELATED-RELATED"/>
    <property type="match status" value="1"/>
</dbReference>
<dbReference type="Proteomes" id="UP000244077">
    <property type="component" value="Unassembled WGS sequence"/>
</dbReference>
<dbReference type="GO" id="GO:0005886">
    <property type="term" value="C:plasma membrane"/>
    <property type="evidence" value="ECO:0007669"/>
    <property type="project" value="TreeGrafter"/>
</dbReference>
<sequence>MAGPLKAVENGYFRAFNFSGRASRSEFWWFAIYYTIVSGLLVIDLTNGGTLFIWFVLLNIIPNLSMTIRRLHDIGRSGFWFFISFVPIVGPIILLIFYLLPSEPHRNVWGDPEHGGSMRPRDRFSGRSAQSGYAALTRIPEAGQVHSDEFEEARRQEIHDYYRRRVLGQNG</sequence>
<evidence type="ECO:0000256" key="1">
    <source>
        <dbReference type="SAM" id="Phobius"/>
    </source>
</evidence>
<keyword evidence="1" id="KW-0472">Membrane</keyword>
<proteinExistence type="predicted"/>
<gene>
    <name evidence="2" type="ORF">C8N42_105183</name>
</gene>
<dbReference type="InterPro" id="IPR008523">
    <property type="entry name" value="DUF805"/>
</dbReference>
<keyword evidence="3" id="KW-1185">Reference proteome</keyword>